<dbReference type="RefSeq" id="WP_338738343.1">
    <property type="nucleotide sequence ID" value="NZ_CP146612.1"/>
</dbReference>
<accession>A0ABZ2J4I7</accession>
<evidence type="ECO:0000313" key="4">
    <source>
        <dbReference type="Proteomes" id="UP001375370"/>
    </source>
</evidence>
<keyword evidence="4" id="KW-1185">Reference proteome</keyword>
<dbReference type="Gene3D" id="3.30.420.40">
    <property type="match status" value="1"/>
</dbReference>
<dbReference type="EMBL" id="CP146612">
    <property type="protein sequence ID" value="WWX25807.1"/>
    <property type="molecule type" value="Genomic_DNA"/>
</dbReference>
<keyword evidence="1" id="KW-0175">Coiled coil</keyword>
<dbReference type="Pfam" id="PF11104">
    <property type="entry name" value="PilM_2"/>
    <property type="match status" value="1"/>
</dbReference>
<name>A0ABZ2J4I7_9CHLR</name>
<dbReference type="PANTHER" id="PTHR32432">
    <property type="entry name" value="CELL DIVISION PROTEIN FTSA-RELATED"/>
    <property type="match status" value="1"/>
</dbReference>
<protein>
    <submittedName>
        <fullName evidence="3">Pilus assembly protein PilM</fullName>
    </submittedName>
</protein>
<organism evidence="3 4">
    <name type="scientific">Candidatus Dehalogenimonas loeffleri</name>
    <dbReference type="NCBI Taxonomy" id="3127115"/>
    <lineage>
        <taxon>Bacteria</taxon>
        <taxon>Bacillati</taxon>
        <taxon>Chloroflexota</taxon>
        <taxon>Dehalococcoidia</taxon>
        <taxon>Dehalococcoidales</taxon>
        <taxon>Dehalococcoidaceae</taxon>
        <taxon>Dehalogenimonas</taxon>
    </lineage>
</organism>
<sequence>MSKQVSLFIEDREIKLLVTNGKVVEKWASLMLDSGLVTDGVIQQEDTVAEILKNFMAEQELAGSAVVASLSGLNSIFRIISLPADVPKNILDDAIQNEATRVIPIPMDQVYLSRQLLSAADLEHRYFLVAYPKNATEALVRTVMKAGLKIKFMDVAPLALARLANVNRAVMVNTWLYNIDIIILVDRVPEVIRSFPLPSETMTDAERIMSIAEEISRTITFYNSSHTENPLNAEVPVLVSGGLTRDVNAWPALGGQEGHPVAALTTPFEAPEGFDVSQFIVNLGLVPLPKEDTAFGSVINVNVLPSQYLPKGINWFNILAPVAGVVLIGGLVYGWFLIDDFKTQNDEIQTRIDAVQTQVTLAQADIARIQAETSGLESQTAGVETAITPIITKTNSLEAQYQYMRDQREEASGDVRNAWIQIPSTKVTVDTIDWNDGVLSVTGIATESETNVFAYAAALRDLHRFENVIVSEITKELTEDTKVYVYNFTLILY</sequence>
<proteinExistence type="predicted"/>
<keyword evidence="2" id="KW-0472">Membrane</keyword>
<evidence type="ECO:0000256" key="2">
    <source>
        <dbReference type="SAM" id="Phobius"/>
    </source>
</evidence>
<dbReference type="InterPro" id="IPR005883">
    <property type="entry name" value="PilM"/>
</dbReference>
<feature type="transmembrane region" description="Helical" evidence="2">
    <location>
        <begin position="315"/>
        <end position="338"/>
    </location>
</feature>
<evidence type="ECO:0000256" key="1">
    <source>
        <dbReference type="SAM" id="Coils"/>
    </source>
</evidence>
<dbReference type="InterPro" id="IPR050696">
    <property type="entry name" value="FtsA/MreB"/>
</dbReference>
<evidence type="ECO:0000313" key="3">
    <source>
        <dbReference type="EMBL" id="WWX25807.1"/>
    </source>
</evidence>
<feature type="coiled-coil region" evidence="1">
    <location>
        <begin position="338"/>
        <end position="372"/>
    </location>
</feature>
<keyword evidence="2" id="KW-0812">Transmembrane</keyword>
<keyword evidence="2" id="KW-1133">Transmembrane helix</keyword>
<reference evidence="3 4" key="1">
    <citation type="submission" date="2024-03" db="EMBL/GenBank/DDBJ databases">
        <title>A Dehalogenimonas Isolated from Estuarine Sediments Dihaloeliminates Chlorinated Alkanes.</title>
        <authorList>
            <person name="Yang Y."/>
            <person name="Wang H."/>
        </authorList>
    </citation>
    <scope>NUCLEOTIDE SEQUENCE [LARGE SCALE GENOMIC DNA]</scope>
    <source>
        <strain evidence="3 4">W</strain>
    </source>
</reference>
<dbReference type="Proteomes" id="UP001375370">
    <property type="component" value="Chromosome"/>
</dbReference>
<dbReference type="PANTHER" id="PTHR32432:SF3">
    <property type="entry name" value="ETHANOLAMINE UTILIZATION PROTEIN EUTJ"/>
    <property type="match status" value="1"/>
</dbReference>
<gene>
    <name evidence="3" type="primary">pilM</name>
    <name evidence="3" type="ORF">V8247_02215</name>
</gene>